<dbReference type="AlphaFoldDB" id="A0A225WQ24"/>
<organism evidence="1 2">
    <name type="scientific">Phytophthora megakarya</name>
    <dbReference type="NCBI Taxonomy" id="4795"/>
    <lineage>
        <taxon>Eukaryota</taxon>
        <taxon>Sar</taxon>
        <taxon>Stramenopiles</taxon>
        <taxon>Oomycota</taxon>
        <taxon>Peronosporomycetes</taxon>
        <taxon>Peronosporales</taxon>
        <taxon>Peronosporaceae</taxon>
        <taxon>Phytophthora</taxon>
    </lineage>
</organism>
<dbReference type="EMBL" id="NBNE01000489">
    <property type="protein sequence ID" value="OWZ19097.1"/>
    <property type="molecule type" value="Genomic_DNA"/>
</dbReference>
<evidence type="ECO:0000313" key="2">
    <source>
        <dbReference type="Proteomes" id="UP000198211"/>
    </source>
</evidence>
<protein>
    <submittedName>
        <fullName evidence="1">Acetyl-CoA carboxylase</fullName>
    </submittedName>
</protein>
<dbReference type="STRING" id="4795.A0A225WQ24"/>
<dbReference type="OrthoDB" id="1675772at2759"/>
<evidence type="ECO:0000313" key="1">
    <source>
        <dbReference type="EMBL" id="OWZ19097.1"/>
    </source>
</evidence>
<sequence>MWLPRSAERQVARCICYQGSAGLRLVFDRHMCVFTQGYDTTCLVTNTAGKLDRYLVDDGACLYRGMPYAEIDGMQSDIYMGKLPSLVN</sequence>
<comment type="caution">
    <text evidence="1">The sequence shown here is derived from an EMBL/GenBank/DDBJ whole genome shotgun (WGS) entry which is preliminary data.</text>
</comment>
<name>A0A225WQ24_9STRA</name>
<reference evidence="2" key="1">
    <citation type="submission" date="2017-03" db="EMBL/GenBank/DDBJ databases">
        <title>Phytopthora megakarya and P. palmivora, two closely related causual agents of cacao black pod achieved similar genome size and gene model numbers by different mechanisms.</title>
        <authorList>
            <person name="Ali S."/>
            <person name="Shao J."/>
            <person name="Larry D.J."/>
            <person name="Kronmiller B."/>
            <person name="Shen D."/>
            <person name="Strem M.D."/>
            <person name="Melnick R.L."/>
            <person name="Guiltinan M.J."/>
            <person name="Tyler B.M."/>
            <person name="Meinhardt L.W."/>
            <person name="Bailey B.A."/>
        </authorList>
    </citation>
    <scope>NUCLEOTIDE SEQUENCE [LARGE SCALE GENOMIC DNA]</scope>
    <source>
        <strain evidence="2">zdho120</strain>
    </source>
</reference>
<gene>
    <name evidence="1" type="ORF">PHMEG_0006708</name>
</gene>
<keyword evidence="2" id="KW-1185">Reference proteome</keyword>
<proteinExistence type="predicted"/>
<accession>A0A225WQ24</accession>
<dbReference type="Proteomes" id="UP000198211">
    <property type="component" value="Unassembled WGS sequence"/>
</dbReference>